<evidence type="ECO:0000256" key="5">
    <source>
        <dbReference type="ARBA" id="ARBA00038253"/>
    </source>
</evidence>
<dbReference type="InterPro" id="IPR011990">
    <property type="entry name" value="TPR-like_helical_dom_sf"/>
</dbReference>
<evidence type="ECO:0000256" key="3">
    <source>
        <dbReference type="ARBA" id="ARBA00022737"/>
    </source>
</evidence>
<keyword evidence="4 6" id="KW-0802">TPR repeat</keyword>
<dbReference type="Proteomes" id="UP000429980">
    <property type="component" value="Unassembled WGS sequence"/>
</dbReference>
<reference evidence="7 8" key="1">
    <citation type="submission" date="2019-06" db="EMBL/GenBank/DDBJ databases">
        <title>Genome sequence analysis of &gt;100 Bacillus licheniformis strains suggests intrinsic resistance to this species.</title>
        <authorList>
            <person name="Wels M."/>
            <person name="Siezen R.J."/>
            <person name="Johansen E."/>
            <person name="Stuer-Lauridsen B."/>
            <person name="Bjerre K."/>
            <person name="Nielsen B.K.K."/>
        </authorList>
    </citation>
    <scope>NUCLEOTIDE SEQUENCE [LARGE SCALE GENOMIC DNA]</scope>
    <source>
        <strain evidence="7 8">BAC-15381</strain>
    </source>
</reference>
<gene>
    <name evidence="7" type="ORF">CHCC15381_2184</name>
</gene>
<dbReference type="PANTHER" id="PTHR46630">
    <property type="entry name" value="TETRATRICOPEPTIDE REPEAT PROTEIN 29"/>
    <property type="match status" value="1"/>
</dbReference>
<proteinExistence type="inferred from homology"/>
<dbReference type="InterPro" id="IPR019734">
    <property type="entry name" value="TPR_rpt"/>
</dbReference>
<keyword evidence="3" id="KW-0677">Repeat</keyword>
<organism evidence="7 8">
    <name type="scientific">Bacillus paralicheniformis</name>
    <dbReference type="NCBI Taxonomy" id="1648923"/>
    <lineage>
        <taxon>Bacteria</taxon>
        <taxon>Bacillati</taxon>
        <taxon>Bacillota</taxon>
        <taxon>Bacilli</taxon>
        <taxon>Bacillales</taxon>
        <taxon>Bacillaceae</taxon>
        <taxon>Bacillus</taxon>
    </lineage>
</organism>
<dbReference type="EMBL" id="NILF01000016">
    <property type="protein sequence ID" value="TWL43328.1"/>
    <property type="molecule type" value="Genomic_DNA"/>
</dbReference>
<evidence type="ECO:0000256" key="4">
    <source>
        <dbReference type="ARBA" id="ARBA00022803"/>
    </source>
</evidence>
<evidence type="ECO:0000313" key="8">
    <source>
        <dbReference type="Proteomes" id="UP000429980"/>
    </source>
</evidence>
<dbReference type="Pfam" id="PF18801">
    <property type="entry name" value="RapH_N"/>
    <property type="match status" value="1"/>
</dbReference>
<dbReference type="Gene3D" id="1.25.40.10">
    <property type="entry name" value="Tetratricopeptide repeat domain"/>
    <property type="match status" value="2"/>
</dbReference>
<keyword evidence="8" id="KW-1185">Reference proteome</keyword>
<feature type="repeat" description="TPR" evidence="6">
    <location>
        <begin position="237"/>
        <end position="270"/>
    </location>
</feature>
<protein>
    <submittedName>
        <fullName evidence="7">Response regulator aspartate phosphatase I</fullName>
    </submittedName>
</protein>
<sequence length="394" mass="46391">MKYMDKESEDYGRGKIMKQKIPSENVAVKLNEWYSTIRKNQVTDAEFIKSEIKHELEQMEEDQNVLLYYSLLEFRHNLMLKDLKPNKAADISASLSKIEAKKEDMQNSQVDEMINYYYWFFKGMYEFKQQNFNTAITCYKIAEKKLAFVNCEEEKAEFYYKLSEIYYHLKQNYISMNYATMALDTFKAHETLTEKEIYCYFVIAGNQVDTMKYKEALETLKAALNKTKTTNNIHLLASAHFNLGNCYFYLNQFSESYEHIQKSLAIFKEEKSAYEAKALFQLMYVCLKQEDFVEALNLYEQGIKSSRVINDKPHEIQLNILKKIYIDHGSTEEEFKYLESKGLYPDIEEMAIDAAEHYNKIGKLEESVELYRKAIKAMNINKKGGIGHFLPKSN</sequence>
<dbReference type="Pfam" id="PF13424">
    <property type="entry name" value="TPR_12"/>
    <property type="match status" value="1"/>
</dbReference>
<dbReference type="SUPFAM" id="SSF48452">
    <property type="entry name" value="TPR-like"/>
    <property type="match status" value="1"/>
</dbReference>
<evidence type="ECO:0000313" key="7">
    <source>
        <dbReference type="EMBL" id="TWL43328.1"/>
    </source>
</evidence>
<evidence type="ECO:0000256" key="1">
    <source>
        <dbReference type="ARBA" id="ARBA00004496"/>
    </source>
</evidence>
<name>A0ABY3G049_9BACI</name>
<dbReference type="SMART" id="SM00028">
    <property type="entry name" value="TPR"/>
    <property type="match status" value="5"/>
</dbReference>
<dbReference type="PANTHER" id="PTHR46630:SF1">
    <property type="entry name" value="TETRATRICOPEPTIDE REPEAT PROTEIN 29"/>
    <property type="match status" value="1"/>
</dbReference>
<keyword evidence="2" id="KW-0963">Cytoplasm</keyword>
<accession>A0ABY3G049</accession>
<dbReference type="PROSITE" id="PS50005">
    <property type="entry name" value="TPR"/>
    <property type="match status" value="1"/>
</dbReference>
<comment type="similarity">
    <text evidence="5">Belongs to the Rap family.</text>
</comment>
<comment type="caution">
    <text evidence="7">The sequence shown here is derived from an EMBL/GenBank/DDBJ whole genome shotgun (WGS) entry which is preliminary data.</text>
</comment>
<dbReference type="InterPro" id="IPR051476">
    <property type="entry name" value="Bac_ResReg_Asp_Phosphatase"/>
</dbReference>
<evidence type="ECO:0000256" key="6">
    <source>
        <dbReference type="PROSITE-ProRule" id="PRU00339"/>
    </source>
</evidence>
<evidence type="ECO:0000256" key="2">
    <source>
        <dbReference type="ARBA" id="ARBA00022490"/>
    </source>
</evidence>
<comment type="subcellular location">
    <subcellularLocation>
        <location evidence="1">Cytoplasm</location>
    </subcellularLocation>
</comment>